<sequence>MISLNDGTDDIGTEPFNLLLLQGLGSDSSPEDIRRTLTNLPDASQTYNPQTIRRIILIRRSTTGASMGFAFVEFEDMEHTKILWLIMTNIHLFPRGFKIGGNQVLVTSANPQAFRLVPDGYPQLFEGNYSRVVYRDVLAICKISLPPWEINNYPNPYIASHPYHPSGSVSHDNDSHENHSAAISNNLATRIASHPYHPSGSVSHDNDSHETHSAAISNNLATHIASHPYHPSGSVPHDNDFHETHSAAISNDLATRIDSHPYHPSGSVSHDNDSHETHSPAISNDLATHIARHPYHPSGFVSHENDSHETHLAAISNDFATRIASHPYHPSGSVSHDNDSHETHSAAISNDLDAMVKRIGEIPSGKDLSFNKYPSPKEYPPLNNSSSHKTSSSNKM</sequence>
<reference evidence="6 7" key="1">
    <citation type="submission" date="2017-11" db="EMBL/GenBank/DDBJ databases">
        <title>De novo assembly and phasing of dikaryotic genomes from two isolates of Puccinia coronata f. sp. avenae, the causal agent of oat crown rust.</title>
        <authorList>
            <person name="Miller M.E."/>
            <person name="Zhang Y."/>
            <person name="Omidvar V."/>
            <person name="Sperschneider J."/>
            <person name="Schwessinger B."/>
            <person name="Raley C."/>
            <person name="Palmer J.M."/>
            <person name="Garnica D."/>
            <person name="Upadhyaya N."/>
            <person name="Rathjen J."/>
            <person name="Taylor J.M."/>
            <person name="Park R.F."/>
            <person name="Dodds P.N."/>
            <person name="Hirsch C.D."/>
            <person name="Kianian S.F."/>
            <person name="Figueroa M."/>
        </authorList>
    </citation>
    <scope>NUCLEOTIDE SEQUENCE [LARGE SCALE GENOMIC DNA]</scope>
    <source>
        <strain evidence="5">12NC29</strain>
        <strain evidence="4">12SD80</strain>
    </source>
</reference>
<feature type="domain" description="RRM" evidence="3">
    <location>
        <begin position="17"/>
        <end position="111"/>
    </location>
</feature>
<evidence type="ECO:0000259" key="3">
    <source>
        <dbReference type="PROSITE" id="PS50102"/>
    </source>
</evidence>
<keyword evidence="1" id="KW-0694">RNA-binding</keyword>
<evidence type="ECO:0000313" key="5">
    <source>
        <dbReference type="EMBL" id="PLW42740.1"/>
    </source>
</evidence>
<dbReference type="EMBL" id="PGCJ01000155">
    <property type="protein sequence ID" value="PLW42740.1"/>
    <property type="molecule type" value="Genomic_DNA"/>
</dbReference>
<dbReference type="InterPro" id="IPR000504">
    <property type="entry name" value="RRM_dom"/>
</dbReference>
<evidence type="ECO:0000313" key="4">
    <source>
        <dbReference type="EMBL" id="PLW39987.1"/>
    </source>
</evidence>
<feature type="region of interest" description="Disordered" evidence="2">
    <location>
        <begin position="256"/>
        <end position="280"/>
    </location>
</feature>
<dbReference type="InterPro" id="IPR012677">
    <property type="entry name" value="Nucleotide-bd_a/b_plait_sf"/>
</dbReference>
<protein>
    <recommendedName>
        <fullName evidence="3">RRM domain-containing protein</fullName>
    </recommendedName>
</protein>
<name>A0A2N5UYB1_9BASI</name>
<dbReference type="PROSITE" id="PS50102">
    <property type="entry name" value="RRM"/>
    <property type="match status" value="1"/>
</dbReference>
<dbReference type="AlphaFoldDB" id="A0A2N5UYB1"/>
<feature type="compositionally biased region" description="Low complexity" evidence="2">
    <location>
        <begin position="383"/>
        <end position="396"/>
    </location>
</feature>
<dbReference type="EMBL" id="PGCI01000108">
    <property type="protein sequence ID" value="PLW39987.1"/>
    <property type="molecule type" value="Genomic_DNA"/>
</dbReference>
<dbReference type="Proteomes" id="UP000235388">
    <property type="component" value="Unassembled WGS sequence"/>
</dbReference>
<gene>
    <name evidence="5" type="ORF">PCANC_07906</name>
    <name evidence="4" type="ORF">PCASD_06806</name>
</gene>
<evidence type="ECO:0000256" key="1">
    <source>
        <dbReference type="PROSITE-ProRule" id="PRU00176"/>
    </source>
</evidence>
<accession>A0A2N5UYB1</accession>
<feature type="region of interest" description="Disordered" evidence="2">
    <location>
        <begin position="324"/>
        <end position="344"/>
    </location>
</feature>
<dbReference type="STRING" id="200324.A0A2N5UYB1"/>
<feature type="region of interest" description="Disordered" evidence="2">
    <location>
        <begin position="363"/>
        <end position="396"/>
    </location>
</feature>
<keyword evidence="6" id="KW-1185">Reference proteome</keyword>
<dbReference type="GO" id="GO:0003723">
    <property type="term" value="F:RNA binding"/>
    <property type="evidence" value="ECO:0007669"/>
    <property type="project" value="UniProtKB-UniRule"/>
</dbReference>
<dbReference type="InterPro" id="IPR035979">
    <property type="entry name" value="RBD_domain_sf"/>
</dbReference>
<feature type="region of interest" description="Disordered" evidence="2">
    <location>
        <begin position="192"/>
        <end position="212"/>
    </location>
</feature>
<comment type="caution">
    <text evidence="5">The sequence shown here is derived from an EMBL/GenBank/DDBJ whole genome shotgun (WGS) entry which is preliminary data.</text>
</comment>
<dbReference type="SUPFAM" id="SSF54928">
    <property type="entry name" value="RNA-binding domain, RBD"/>
    <property type="match status" value="1"/>
</dbReference>
<evidence type="ECO:0000313" key="7">
    <source>
        <dbReference type="Proteomes" id="UP000235392"/>
    </source>
</evidence>
<organism evidence="5 6">
    <name type="scientific">Puccinia coronata f. sp. avenae</name>
    <dbReference type="NCBI Taxonomy" id="200324"/>
    <lineage>
        <taxon>Eukaryota</taxon>
        <taxon>Fungi</taxon>
        <taxon>Dikarya</taxon>
        <taxon>Basidiomycota</taxon>
        <taxon>Pucciniomycotina</taxon>
        <taxon>Pucciniomycetes</taxon>
        <taxon>Pucciniales</taxon>
        <taxon>Pucciniaceae</taxon>
        <taxon>Puccinia</taxon>
    </lineage>
</organism>
<evidence type="ECO:0000313" key="6">
    <source>
        <dbReference type="Proteomes" id="UP000235388"/>
    </source>
</evidence>
<proteinExistence type="predicted"/>
<dbReference type="Proteomes" id="UP000235392">
    <property type="component" value="Unassembled WGS sequence"/>
</dbReference>
<dbReference type="Gene3D" id="3.30.70.330">
    <property type="match status" value="1"/>
</dbReference>
<evidence type="ECO:0000256" key="2">
    <source>
        <dbReference type="SAM" id="MobiDB-lite"/>
    </source>
</evidence>